<dbReference type="AlphaFoldDB" id="A0A151QSX2"/>
<accession>A0A151QSX2</accession>
<evidence type="ECO:0000313" key="3">
    <source>
        <dbReference type="Proteomes" id="UP000075243"/>
    </source>
</evidence>
<dbReference type="OMA" id="HHIFWEC"/>
<dbReference type="GO" id="GO:0004523">
    <property type="term" value="F:RNA-DNA hybrid ribonuclease activity"/>
    <property type="evidence" value="ECO:0007669"/>
    <property type="project" value="InterPro"/>
</dbReference>
<dbReference type="PROSITE" id="PS50879">
    <property type="entry name" value="RNASE_H_1"/>
    <property type="match status" value="1"/>
</dbReference>
<dbReference type="InterPro" id="IPR012337">
    <property type="entry name" value="RNaseH-like_sf"/>
</dbReference>
<dbReference type="InterPro" id="IPR053151">
    <property type="entry name" value="RNase_H-like"/>
</dbReference>
<proteinExistence type="predicted"/>
<dbReference type="Pfam" id="PF13456">
    <property type="entry name" value="RVT_3"/>
    <property type="match status" value="1"/>
</dbReference>
<organism evidence="2 3">
    <name type="scientific">Cajanus cajan</name>
    <name type="common">Pigeon pea</name>
    <name type="synonym">Cajanus indicus</name>
    <dbReference type="NCBI Taxonomy" id="3821"/>
    <lineage>
        <taxon>Eukaryota</taxon>
        <taxon>Viridiplantae</taxon>
        <taxon>Streptophyta</taxon>
        <taxon>Embryophyta</taxon>
        <taxon>Tracheophyta</taxon>
        <taxon>Spermatophyta</taxon>
        <taxon>Magnoliopsida</taxon>
        <taxon>eudicotyledons</taxon>
        <taxon>Gunneridae</taxon>
        <taxon>Pentapetalae</taxon>
        <taxon>rosids</taxon>
        <taxon>fabids</taxon>
        <taxon>Fabales</taxon>
        <taxon>Fabaceae</taxon>
        <taxon>Papilionoideae</taxon>
        <taxon>50 kb inversion clade</taxon>
        <taxon>NPAAA clade</taxon>
        <taxon>indigoferoid/millettioid clade</taxon>
        <taxon>Phaseoleae</taxon>
        <taxon>Cajanus</taxon>
    </lineage>
</organism>
<dbReference type="InterPro" id="IPR002156">
    <property type="entry name" value="RNaseH_domain"/>
</dbReference>
<gene>
    <name evidence="2" type="ORF">KK1_045723</name>
</gene>
<dbReference type="PANTHER" id="PTHR47723">
    <property type="entry name" value="OS05G0353850 PROTEIN"/>
    <property type="match status" value="1"/>
</dbReference>
<dbReference type="GO" id="GO:0003676">
    <property type="term" value="F:nucleic acid binding"/>
    <property type="evidence" value="ECO:0007669"/>
    <property type="project" value="InterPro"/>
</dbReference>
<dbReference type="Gene3D" id="3.30.420.10">
    <property type="entry name" value="Ribonuclease H-like superfamily/Ribonuclease H"/>
    <property type="match status" value="1"/>
</dbReference>
<dbReference type="CDD" id="cd06222">
    <property type="entry name" value="RNase_H_like"/>
    <property type="match status" value="1"/>
</dbReference>
<sequence>MIEVTTCPCCHQYPEDVHHIFWECDVISRVWLLTGLAITGPSRDPHTRLSWLHAALSQEVLIVPILLWEMWKARNNILFHRQVLYPQTIVAKAQALLTASTSAFGGSDDVAPRLERWVTCILATGDQISLHTDGSCHGNQRRADFGGLLRDSNGRWLRGYFGNIGETNILQAELLGILQGLQIAWDMHVSNVVCISDSLHALNLIQHPPPV</sequence>
<name>A0A151QSX2_CAJCA</name>
<evidence type="ECO:0000259" key="1">
    <source>
        <dbReference type="PROSITE" id="PS50879"/>
    </source>
</evidence>
<feature type="domain" description="RNase H type-1" evidence="1">
    <location>
        <begin position="124"/>
        <end position="211"/>
    </location>
</feature>
<dbReference type="Gramene" id="C.cajan_42884.t">
    <property type="protein sequence ID" value="C.cajan_42884.t.cds1"/>
    <property type="gene ID" value="C.cajan_42884"/>
</dbReference>
<evidence type="ECO:0000313" key="2">
    <source>
        <dbReference type="EMBL" id="KYP33418.1"/>
    </source>
</evidence>
<dbReference type="EMBL" id="KQ484892">
    <property type="protein sequence ID" value="KYP33418.1"/>
    <property type="molecule type" value="Genomic_DNA"/>
</dbReference>
<dbReference type="Proteomes" id="UP000075243">
    <property type="component" value="Unassembled WGS sequence"/>
</dbReference>
<dbReference type="InterPro" id="IPR036397">
    <property type="entry name" value="RNaseH_sf"/>
</dbReference>
<dbReference type="InterPro" id="IPR044730">
    <property type="entry name" value="RNase_H-like_dom_plant"/>
</dbReference>
<reference evidence="2" key="1">
    <citation type="journal article" date="2012" name="Nat. Biotechnol.">
        <title>Draft genome sequence of pigeonpea (Cajanus cajan), an orphan legume crop of resource-poor farmers.</title>
        <authorList>
            <person name="Varshney R.K."/>
            <person name="Chen W."/>
            <person name="Li Y."/>
            <person name="Bharti A.K."/>
            <person name="Saxena R.K."/>
            <person name="Schlueter J.A."/>
            <person name="Donoghue M.T."/>
            <person name="Azam S."/>
            <person name="Fan G."/>
            <person name="Whaley A.M."/>
            <person name="Farmer A.D."/>
            <person name="Sheridan J."/>
            <person name="Iwata A."/>
            <person name="Tuteja R."/>
            <person name="Penmetsa R.V."/>
            <person name="Wu W."/>
            <person name="Upadhyaya H.D."/>
            <person name="Yang S.P."/>
            <person name="Shah T."/>
            <person name="Saxena K.B."/>
            <person name="Michael T."/>
            <person name="McCombie W.R."/>
            <person name="Yang B."/>
            <person name="Zhang G."/>
            <person name="Yang H."/>
            <person name="Wang J."/>
            <person name="Spillane C."/>
            <person name="Cook D.R."/>
            <person name="May G.D."/>
            <person name="Xu X."/>
            <person name="Jackson S.A."/>
        </authorList>
    </citation>
    <scope>NUCLEOTIDE SEQUENCE [LARGE SCALE GENOMIC DNA]</scope>
</reference>
<dbReference type="PANTHER" id="PTHR47723:SF19">
    <property type="entry name" value="POLYNUCLEOTIDYL TRANSFERASE, RIBONUCLEASE H-LIKE SUPERFAMILY PROTEIN"/>
    <property type="match status" value="1"/>
</dbReference>
<protein>
    <submittedName>
        <fullName evidence="2">Ribonuclease H protein At1g65750 family</fullName>
    </submittedName>
</protein>
<keyword evidence="3" id="KW-1185">Reference proteome</keyword>
<dbReference type="SUPFAM" id="SSF53098">
    <property type="entry name" value="Ribonuclease H-like"/>
    <property type="match status" value="1"/>
</dbReference>